<reference evidence="1 2" key="1">
    <citation type="submission" date="2022-10" db="EMBL/GenBank/DDBJ databases">
        <title>Identification of biosynthetic pathway for the production of the potent trypsin inhibitor radiosumin.</title>
        <authorList>
            <person name="Fewer D.P."/>
            <person name="Delbaje E."/>
            <person name="Ouyang X."/>
            <person name="Agostino P.D."/>
            <person name="Wahlsten M."/>
            <person name="Jokela J."/>
            <person name="Permi P."/>
            <person name="Haapaniemi E."/>
            <person name="Koistinen H."/>
        </authorList>
    </citation>
    <scope>NUCLEOTIDE SEQUENCE [LARGE SCALE GENOMIC DNA]</scope>
    <source>
        <strain evidence="1 2">NIES-515</strain>
    </source>
</reference>
<dbReference type="EMBL" id="JAOWRF010000335">
    <property type="protein sequence ID" value="MCV3216456.1"/>
    <property type="molecule type" value="Genomic_DNA"/>
</dbReference>
<proteinExistence type="predicted"/>
<keyword evidence="2" id="KW-1185">Reference proteome</keyword>
<gene>
    <name evidence="1" type="ORF">OGM63_23575</name>
</gene>
<sequence>MLPTISTIPLRQMASGDVLSLQVYKSVGTNAGKKVYGESRGSLKAPEEQVRSTAFYSVRPGMKNDSGGFNPCEYCMKFFNYLNILRQVR</sequence>
<comment type="caution">
    <text evidence="1">The sequence shown here is derived from an EMBL/GenBank/DDBJ whole genome shotgun (WGS) entry which is preliminary data.</text>
</comment>
<accession>A0ABT3B4Z6</accession>
<organism evidence="1 2">
    <name type="scientific">Plectonema radiosum NIES-515</name>
    <dbReference type="NCBI Taxonomy" id="2986073"/>
    <lineage>
        <taxon>Bacteria</taxon>
        <taxon>Bacillati</taxon>
        <taxon>Cyanobacteriota</taxon>
        <taxon>Cyanophyceae</taxon>
        <taxon>Oscillatoriophycideae</taxon>
        <taxon>Oscillatoriales</taxon>
        <taxon>Microcoleaceae</taxon>
        <taxon>Plectonema</taxon>
    </lineage>
</organism>
<dbReference type="Proteomes" id="UP001526143">
    <property type="component" value="Unassembled WGS sequence"/>
</dbReference>
<evidence type="ECO:0000313" key="1">
    <source>
        <dbReference type="EMBL" id="MCV3216456.1"/>
    </source>
</evidence>
<name>A0ABT3B4Z6_9CYAN</name>
<evidence type="ECO:0000313" key="2">
    <source>
        <dbReference type="Proteomes" id="UP001526143"/>
    </source>
</evidence>
<dbReference type="RefSeq" id="WP_263748107.1">
    <property type="nucleotide sequence ID" value="NZ_JAOWRF010000335.1"/>
</dbReference>
<protein>
    <submittedName>
        <fullName evidence="1">Uncharacterized protein</fullName>
    </submittedName>
</protein>